<proteinExistence type="predicted"/>
<reference evidence="2 3" key="1">
    <citation type="journal article" date="2016" name="Nat. Commun.">
        <title>Thousands of microbial genomes shed light on interconnected biogeochemical processes in an aquifer system.</title>
        <authorList>
            <person name="Anantharaman K."/>
            <person name="Brown C.T."/>
            <person name="Hug L.A."/>
            <person name="Sharon I."/>
            <person name="Castelle C.J."/>
            <person name="Probst A.J."/>
            <person name="Thomas B.C."/>
            <person name="Singh A."/>
            <person name="Wilkins M.J."/>
            <person name="Karaoz U."/>
            <person name="Brodie E.L."/>
            <person name="Williams K.H."/>
            <person name="Hubbard S.S."/>
            <person name="Banfield J.F."/>
        </authorList>
    </citation>
    <scope>NUCLEOTIDE SEQUENCE [LARGE SCALE GENOMIC DNA]</scope>
</reference>
<keyword evidence="1" id="KW-1133">Transmembrane helix</keyword>
<sequence length="62" mass="6994">MQRAPIKIGLLAVVILEIGSLFFLLHIYNDFVSSPDSYYKNILVRQNKALKQIINESDGATN</sequence>
<evidence type="ECO:0000313" key="2">
    <source>
        <dbReference type="EMBL" id="OGZ41553.1"/>
    </source>
</evidence>
<name>A0A1G2FU34_9BACT</name>
<dbReference type="AlphaFoldDB" id="A0A1G2FU34"/>
<comment type="caution">
    <text evidence="2">The sequence shown here is derived from an EMBL/GenBank/DDBJ whole genome shotgun (WGS) entry which is preliminary data.</text>
</comment>
<evidence type="ECO:0000313" key="3">
    <source>
        <dbReference type="Proteomes" id="UP000177126"/>
    </source>
</evidence>
<dbReference type="EMBL" id="MHNF01000011">
    <property type="protein sequence ID" value="OGZ41553.1"/>
    <property type="molecule type" value="Genomic_DNA"/>
</dbReference>
<keyword evidence="1" id="KW-0472">Membrane</keyword>
<evidence type="ECO:0000256" key="1">
    <source>
        <dbReference type="SAM" id="Phobius"/>
    </source>
</evidence>
<gene>
    <name evidence="2" type="ORF">A3B04_01195</name>
</gene>
<accession>A0A1G2FU34</accession>
<protein>
    <submittedName>
        <fullName evidence="2">Uncharacterized protein</fullName>
    </submittedName>
</protein>
<dbReference type="Proteomes" id="UP000177126">
    <property type="component" value="Unassembled WGS sequence"/>
</dbReference>
<keyword evidence="1" id="KW-0812">Transmembrane</keyword>
<feature type="transmembrane region" description="Helical" evidence="1">
    <location>
        <begin position="7"/>
        <end position="28"/>
    </location>
</feature>
<organism evidence="2 3">
    <name type="scientific">Candidatus Portnoybacteria bacterium RIFCSPLOWO2_02_FULL_39_11</name>
    <dbReference type="NCBI Taxonomy" id="1802001"/>
    <lineage>
        <taxon>Bacteria</taxon>
        <taxon>Candidatus Portnoyibacteriota</taxon>
    </lineage>
</organism>